<dbReference type="InterPro" id="IPR013595">
    <property type="entry name" value="Pept_S33_TAP-like_C"/>
</dbReference>
<feature type="signal peptide" evidence="1">
    <location>
        <begin position="1"/>
        <end position="16"/>
    </location>
</feature>
<gene>
    <name evidence="4" type="ORF">B0H15DRAFT_1024611</name>
</gene>
<dbReference type="EMBL" id="JARJCN010000047">
    <property type="protein sequence ID" value="KAJ7082029.1"/>
    <property type="molecule type" value="Genomic_DNA"/>
</dbReference>
<keyword evidence="1" id="KW-0732">Signal</keyword>
<dbReference type="InterPro" id="IPR000073">
    <property type="entry name" value="AB_hydrolase_1"/>
</dbReference>
<evidence type="ECO:0000313" key="4">
    <source>
        <dbReference type="EMBL" id="KAJ7082029.1"/>
    </source>
</evidence>
<protein>
    <submittedName>
        <fullName evidence="4">Uncharacterized protein</fullName>
    </submittedName>
</protein>
<organism evidence="4 5">
    <name type="scientific">Mycena belliarum</name>
    <dbReference type="NCBI Taxonomy" id="1033014"/>
    <lineage>
        <taxon>Eukaryota</taxon>
        <taxon>Fungi</taxon>
        <taxon>Dikarya</taxon>
        <taxon>Basidiomycota</taxon>
        <taxon>Agaricomycotina</taxon>
        <taxon>Agaricomycetes</taxon>
        <taxon>Agaricomycetidae</taxon>
        <taxon>Agaricales</taxon>
        <taxon>Marasmiineae</taxon>
        <taxon>Mycenaceae</taxon>
        <taxon>Mycena</taxon>
    </lineage>
</organism>
<dbReference type="AlphaFoldDB" id="A0AAD6TXR8"/>
<evidence type="ECO:0000256" key="1">
    <source>
        <dbReference type="SAM" id="SignalP"/>
    </source>
</evidence>
<feature type="domain" description="Peptidase S33 tripeptidyl aminopeptidase-like C-terminal" evidence="3">
    <location>
        <begin position="425"/>
        <end position="510"/>
    </location>
</feature>
<dbReference type="InterPro" id="IPR029058">
    <property type="entry name" value="AB_hydrolase_fold"/>
</dbReference>
<evidence type="ECO:0000259" key="3">
    <source>
        <dbReference type="Pfam" id="PF08386"/>
    </source>
</evidence>
<reference evidence="4" key="1">
    <citation type="submission" date="2023-03" db="EMBL/GenBank/DDBJ databases">
        <title>Massive genome expansion in bonnet fungi (Mycena s.s.) driven by repeated elements and novel gene families across ecological guilds.</title>
        <authorList>
            <consortium name="Lawrence Berkeley National Laboratory"/>
            <person name="Harder C.B."/>
            <person name="Miyauchi S."/>
            <person name="Viragh M."/>
            <person name="Kuo A."/>
            <person name="Thoen E."/>
            <person name="Andreopoulos B."/>
            <person name="Lu D."/>
            <person name="Skrede I."/>
            <person name="Drula E."/>
            <person name="Henrissat B."/>
            <person name="Morin E."/>
            <person name="Kohler A."/>
            <person name="Barry K."/>
            <person name="LaButti K."/>
            <person name="Morin E."/>
            <person name="Salamov A."/>
            <person name="Lipzen A."/>
            <person name="Mereny Z."/>
            <person name="Hegedus B."/>
            <person name="Baldrian P."/>
            <person name="Stursova M."/>
            <person name="Weitz H."/>
            <person name="Taylor A."/>
            <person name="Grigoriev I.V."/>
            <person name="Nagy L.G."/>
            <person name="Martin F."/>
            <person name="Kauserud H."/>
        </authorList>
    </citation>
    <scope>NUCLEOTIDE SEQUENCE</scope>
    <source>
        <strain evidence="4">CBHHK173m</strain>
    </source>
</reference>
<sequence>MVHLLLSLAFVVSVRAAAAPRPEDSMPRTNQTIRWVDCHENVPLPIAAALNVTGPTFSGALPPTLFCGEMDVPMDYADPFDALTNNITIGFAMNRPRVSSGLIMFHPGGPGVDAAPQAWANALNLSGGAAFAGLEAFDFLAVNTRGIQFSNPVNCSAGVFFNNVSFAFPSSQDEYDQYQAAMSDFFTSCADNSTPAGIMEHLGTVEVIQDWDSVRAALGYEKVSFAGISYGTFVGMAYAARFPQRVDRFVLDSVIPHGMPLQDMVTDQVAAANRLLLRADAFCQTDTACPFYGQGNGSVPKAWETLLARAIAAPLAAPGCGPGKGCNTPVTPTDLRLGFTVFMRSNPDFPLFNRALNASLHGDASLFAYQPLLDIREDVVAPLLCSDIKIESADKTFARFHNVSANSQSSDPAQIVSEKPIWVVMLMCSAWPFAAPEPAPLPTDLPLMWMTSDFDLNLPTELTTFAWSQAPRSTLVVRHGDDHGSILLAPPAISAQRIAQDFLRTGVMPPASSDAEVSVFPPGSTRPPVPGAYDVPTGAIAGDTSAVEEIVASLSSS</sequence>
<dbReference type="Pfam" id="PF00561">
    <property type="entry name" value="Abhydrolase_1"/>
    <property type="match status" value="1"/>
</dbReference>
<name>A0AAD6TXR8_9AGAR</name>
<feature type="domain" description="AB hydrolase-1" evidence="2">
    <location>
        <begin position="102"/>
        <end position="295"/>
    </location>
</feature>
<dbReference type="SUPFAM" id="SSF53474">
    <property type="entry name" value="alpha/beta-Hydrolases"/>
    <property type="match status" value="1"/>
</dbReference>
<accession>A0AAD6TXR8</accession>
<dbReference type="Pfam" id="PF08386">
    <property type="entry name" value="Abhydrolase_4"/>
    <property type="match status" value="1"/>
</dbReference>
<feature type="chain" id="PRO_5042070766" evidence="1">
    <location>
        <begin position="17"/>
        <end position="557"/>
    </location>
</feature>
<proteinExistence type="predicted"/>
<evidence type="ECO:0000259" key="2">
    <source>
        <dbReference type="Pfam" id="PF00561"/>
    </source>
</evidence>
<evidence type="ECO:0000313" key="5">
    <source>
        <dbReference type="Proteomes" id="UP001222325"/>
    </source>
</evidence>
<dbReference type="Proteomes" id="UP001222325">
    <property type="component" value="Unassembled WGS sequence"/>
</dbReference>
<keyword evidence="5" id="KW-1185">Reference proteome</keyword>
<dbReference type="Gene3D" id="3.40.50.1820">
    <property type="entry name" value="alpha/beta hydrolase"/>
    <property type="match status" value="1"/>
</dbReference>
<comment type="caution">
    <text evidence="4">The sequence shown here is derived from an EMBL/GenBank/DDBJ whole genome shotgun (WGS) entry which is preliminary data.</text>
</comment>